<feature type="region of interest" description="Disordered" evidence="1">
    <location>
        <begin position="1"/>
        <end position="33"/>
    </location>
</feature>
<organism evidence="2">
    <name type="scientific">Oryza brachyantha</name>
    <name type="common">malo sina</name>
    <dbReference type="NCBI Taxonomy" id="4533"/>
    <lineage>
        <taxon>Eukaryota</taxon>
        <taxon>Viridiplantae</taxon>
        <taxon>Streptophyta</taxon>
        <taxon>Embryophyta</taxon>
        <taxon>Tracheophyta</taxon>
        <taxon>Spermatophyta</taxon>
        <taxon>Magnoliopsida</taxon>
        <taxon>Liliopsida</taxon>
        <taxon>Poales</taxon>
        <taxon>Poaceae</taxon>
        <taxon>BOP clade</taxon>
        <taxon>Oryzoideae</taxon>
        <taxon>Oryzeae</taxon>
        <taxon>Oryzinae</taxon>
        <taxon>Oryza</taxon>
    </lineage>
</organism>
<feature type="compositionally biased region" description="Basic residues" evidence="1">
    <location>
        <begin position="10"/>
        <end position="28"/>
    </location>
</feature>
<evidence type="ECO:0000256" key="1">
    <source>
        <dbReference type="SAM" id="MobiDB-lite"/>
    </source>
</evidence>
<evidence type="ECO:0000313" key="2">
    <source>
        <dbReference type="EnsemblPlants" id="OB11G24840.1"/>
    </source>
</evidence>
<accession>J3N9J8</accession>
<reference evidence="2" key="1">
    <citation type="journal article" date="2013" name="Nat. Commun.">
        <title>Whole-genome sequencing of Oryza brachyantha reveals mechanisms underlying Oryza genome evolution.</title>
        <authorList>
            <person name="Chen J."/>
            <person name="Huang Q."/>
            <person name="Gao D."/>
            <person name="Wang J."/>
            <person name="Lang Y."/>
            <person name="Liu T."/>
            <person name="Li B."/>
            <person name="Bai Z."/>
            <person name="Luis Goicoechea J."/>
            <person name="Liang C."/>
            <person name="Chen C."/>
            <person name="Zhang W."/>
            <person name="Sun S."/>
            <person name="Liao Y."/>
            <person name="Zhang X."/>
            <person name="Yang L."/>
            <person name="Song C."/>
            <person name="Wang M."/>
            <person name="Shi J."/>
            <person name="Liu G."/>
            <person name="Liu J."/>
            <person name="Zhou H."/>
            <person name="Zhou W."/>
            <person name="Yu Q."/>
            <person name="An N."/>
            <person name="Chen Y."/>
            <person name="Cai Q."/>
            <person name="Wang B."/>
            <person name="Liu B."/>
            <person name="Min J."/>
            <person name="Huang Y."/>
            <person name="Wu H."/>
            <person name="Li Z."/>
            <person name="Zhang Y."/>
            <person name="Yin Y."/>
            <person name="Song W."/>
            <person name="Jiang J."/>
            <person name="Jackson S.A."/>
            <person name="Wing R.A."/>
            <person name="Wang J."/>
            <person name="Chen M."/>
        </authorList>
    </citation>
    <scope>NUCLEOTIDE SEQUENCE [LARGE SCALE GENOMIC DNA]</scope>
    <source>
        <strain evidence="2">cv. IRGC 101232</strain>
    </source>
</reference>
<protein>
    <submittedName>
        <fullName evidence="2">Uncharacterized protein</fullName>
    </submittedName>
</protein>
<proteinExistence type="predicted"/>
<dbReference type="Gramene" id="OB11G24840.1">
    <property type="protein sequence ID" value="OB11G24840.1"/>
    <property type="gene ID" value="OB11G24840"/>
</dbReference>
<evidence type="ECO:0000313" key="3">
    <source>
        <dbReference type="Proteomes" id="UP000006038"/>
    </source>
</evidence>
<reference evidence="2" key="2">
    <citation type="submission" date="2013-04" db="UniProtKB">
        <authorList>
            <consortium name="EnsemblPlants"/>
        </authorList>
    </citation>
    <scope>IDENTIFICATION</scope>
</reference>
<dbReference type="EnsemblPlants" id="OB11G24840.1">
    <property type="protein sequence ID" value="OB11G24840.1"/>
    <property type="gene ID" value="OB11G24840"/>
</dbReference>
<keyword evidence="3" id="KW-1185">Reference proteome</keyword>
<name>J3N9J8_ORYBR</name>
<dbReference type="HOGENOM" id="CLU_3053562_0_0_1"/>
<dbReference type="Proteomes" id="UP000006038">
    <property type="component" value="Chromosome 11"/>
</dbReference>
<sequence>MAKTKLSIVTRKRLNKRPSKSNKRRSKPKQQFTLNDVTTLPTRRHFYIHVWFLH</sequence>
<dbReference type="AlphaFoldDB" id="J3N9J8"/>